<protein>
    <submittedName>
        <fullName evidence="1">Uncharacterized protein</fullName>
    </submittedName>
</protein>
<dbReference type="Proteomes" id="UP000444980">
    <property type="component" value="Unassembled WGS sequence"/>
</dbReference>
<name>A0A7M4BQ69_9ACTN</name>
<keyword evidence="2" id="KW-1185">Reference proteome</keyword>
<evidence type="ECO:0000313" key="1">
    <source>
        <dbReference type="EMBL" id="GED96030.1"/>
    </source>
</evidence>
<sequence length="77" mass="8430">MGGERGGPRSRRRFADSLTVRELTEEHLATWLAKRSENRHASGVDESSEAVQTLMGQCGLGSVRCEMSTAPGLRAER</sequence>
<dbReference type="AlphaFoldDB" id="A0A7M4BQ69"/>
<gene>
    <name evidence="1" type="ORF">nbrc107697_00690</name>
</gene>
<evidence type="ECO:0000313" key="2">
    <source>
        <dbReference type="Proteomes" id="UP000444980"/>
    </source>
</evidence>
<proteinExistence type="predicted"/>
<dbReference type="EMBL" id="BJOU01000001">
    <property type="protein sequence ID" value="GED96030.1"/>
    <property type="molecule type" value="Genomic_DNA"/>
</dbReference>
<comment type="caution">
    <text evidence="1">The sequence shown here is derived from an EMBL/GenBank/DDBJ whole genome shotgun (WGS) entry which is preliminary data.</text>
</comment>
<accession>A0A7M4BQ69</accession>
<organism evidence="1 2">
    <name type="scientific">Gordonia crocea</name>
    <dbReference type="NCBI Taxonomy" id="589162"/>
    <lineage>
        <taxon>Bacteria</taxon>
        <taxon>Bacillati</taxon>
        <taxon>Actinomycetota</taxon>
        <taxon>Actinomycetes</taxon>
        <taxon>Mycobacteriales</taxon>
        <taxon>Gordoniaceae</taxon>
        <taxon>Gordonia</taxon>
    </lineage>
</organism>
<reference evidence="2" key="1">
    <citation type="submission" date="2019-06" db="EMBL/GenBank/DDBJ databases">
        <title>Gordonia isolated from sludge of a wastewater treatment plant.</title>
        <authorList>
            <person name="Tamura T."/>
            <person name="Aoyama K."/>
            <person name="Kang Y."/>
            <person name="Saito S."/>
            <person name="Akiyama N."/>
            <person name="Yazawa K."/>
            <person name="Gonoi T."/>
            <person name="Mikami Y."/>
        </authorList>
    </citation>
    <scope>NUCLEOTIDE SEQUENCE [LARGE SCALE GENOMIC DNA]</scope>
    <source>
        <strain evidence="2">NBRC 107697</strain>
    </source>
</reference>